<dbReference type="RefSeq" id="WP_305892402.1">
    <property type="nucleotide sequence ID" value="NZ_JAUZVZ010000003.1"/>
</dbReference>
<protein>
    <submittedName>
        <fullName evidence="6">HipA domain-containing protein</fullName>
    </submittedName>
</protein>
<comment type="similarity">
    <text evidence="1">Belongs to the HipA Ser/Thr kinase family.</text>
</comment>
<name>A0ABT9GW04_9GAMM</name>
<comment type="caution">
    <text evidence="6">The sequence shown here is derived from an EMBL/GenBank/DDBJ whole genome shotgun (WGS) entry which is preliminary data.</text>
</comment>
<dbReference type="Pfam" id="PF13657">
    <property type="entry name" value="Couple_hipA"/>
    <property type="match status" value="1"/>
</dbReference>
<gene>
    <name evidence="6" type="ORF">Q3O60_02895</name>
</gene>
<keyword evidence="7" id="KW-1185">Reference proteome</keyword>
<feature type="domain" description="HipA-like C-terminal" evidence="4">
    <location>
        <begin position="154"/>
        <end position="398"/>
    </location>
</feature>
<evidence type="ECO:0000256" key="2">
    <source>
        <dbReference type="ARBA" id="ARBA00022679"/>
    </source>
</evidence>
<proteinExistence type="inferred from homology"/>
<evidence type="ECO:0000313" key="7">
    <source>
        <dbReference type="Proteomes" id="UP001231616"/>
    </source>
</evidence>
<dbReference type="NCBIfam" id="TIGR03071">
    <property type="entry name" value="couple_hipA"/>
    <property type="match status" value="1"/>
</dbReference>
<dbReference type="PANTHER" id="PTHR37419:SF6">
    <property type="entry name" value="KINASE HI_0665-RELATED"/>
    <property type="match status" value="1"/>
</dbReference>
<feature type="domain" description="HipA N-terminal subdomain 1" evidence="5">
    <location>
        <begin position="9"/>
        <end position="107"/>
    </location>
</feature>
<keyword evidence="3" id="KW-0418">Kinase</keyword>
<reference evidence="6 7" key="1">
    <citation type="submission" date="2023-08" db="EMBL/GenBank/DDBJ databases">
        <authorList>
            <person name="Joshi A."/>
            <person name="Thite S."/>
        </authorList>
    </citation>
    <scope>NUCLEOTIDE SEQUENCE [LARGE SCALE GENOMIC DNA]</scope>
    <source>
        <strain evidence="6 7">AC40</strain>
    </source>
</reference>
<dbReference type="InterPro" id="IPR017508">
    <property type="entry name" value="HipA_N1"/>
</dbReference>
<organism evidence="6 7">
    <name type="scientific">Alkalimonas collagenimarina</name>
    <dbReference type="NCBI Taxonomy" id="400390"/>
    <lineage>
        <taxon>Bacteria</taxon>
        <taxon>Pseudomonadati</taxon>
        <taxon>Pseudomonadota</taxon>
        <taxon>Gammaproteobacteria</taxon>
        <taxon>Alkalimonas</taxon>
    </lineage>
</organism>
<dbReference type="InterPro" id="IPR012893">
    <property type="entry name" value="HipA-like_C"/>
</dbReference>
<dbReference type="EMBL" id="JAUZVZ010000003">
    <property type="protein sequence ID" value="MDP4535133.1"/>
    <property type="molecule type" value="Genomic_DNA"/>
</dbReference>
<dbReference type="Pfam" id="PF07804">
    <property type="entry name" value="HipA_C"/>
    <property type="match status" value="1"/>
</dbReference>
<dbReference type="InterPro" id="IPR052028">
    <property type="entry name" value="HipA_Ser/Thr_kinase"/>
</dbReference>
<evidence type="ECO:0000256" key="1">
    <source>
        <dbReference type="ARBA" id="ARBA00010164"/>
    </source>
</evidence>
<evidence type="ECO:0000259" key="4">
    <source>
        <dbReference type="Pfam" id="PF07804"/>
    </source>
</evidence>
<keyword evidence="2" id="KW-0808">Transferase</keyword>
<evidence type="ECO:0000313" key="6">
    <source>
        <dbReference type="EMBL" id="MDP4535133.1"/>
    </source>
</evidence>
<evidence type="ECO:0000259" key="5">
    <source>
        <dbReference type="Pfam" id="PF13657"/>
    </source>
</evidence>
<dbReference type="PANTHER" id="PTHR37419">
    <property type="entry name" value="SERINE/THREONINE-PROTEIN KINASE TOXIN HIPA"/>
    <property type="match status" value="1"/>
</dbReference>
<accession>A0ABT9GW04</accession>
<evidence type="ECO:0000256" key="3">
    <source>
        <dbReference type="ARBA" id="ARBA00022777"/>
    </source>
</evidence>
<dbReference type="Proteomes" id="UP001231616">
    <property type="component" value="Unassembled WGS sequence"/>
</dbReference>
<sequence>MTKGRVGYIYSHQHFVGELAEVNTPKGSEYHFSYAASYLAKGLAPIGFHLPLTTEPYIRNSLPPFFANLMSEGWVKRHQARRARLDQDDKFGLLLGHGAELIGPLSIVTAFQGNELTTPGRALPSPVRKLDGYSINFARAEFNDVAFESLDKASISGVQPKMFLKVMPKKHGLSLTNAVGMGPYIVKPSPAGLPELAENEYMIMRLCKRVGFDVADHHLVPFSCGELAYVTGRFDLERKGKRPEFIEDMASALDVAPGNKSDDSLSYERTLIAAHQLCGGHAQVLIMGFRQVVMAYIVGNNDMHLKNLALLRPMDSLTATGFTKVYDMLSVAPYRLYDRAGYLSLCLLEAEATDSEFTSSYEHYGYYTRHDFIQLAKKIGLGEKLGDKLISQLCEKVGRAAEDVILKSPGSDALKHVILERIKERLKVLRQPAF</sequence>